<evidence type="ECO:0000256" key="7">
    <source>
        <dbReference type="ARBA" id="ARBA00023012"/>
    </source>
</evidence>
<dbReference type="Pfam" id="PF00512">
    <property type="entry name" value="HisKA"/>
    <property type="match status" value="1"/>
</dbReference>
<dbReference type="SMART" id="SM00065">
    <property type="entry name" value="GAF"/>
    <property type="match status" value="1"/>
</dbReference>
<dbReference type="Gene3D" id="1.10.287.130">
    <property type="match status" value="1"/>
</dbReference>
<dbReference type="SUPFAM" id="SSF55874">
    <property type="entry name" value="ATPase domain of HSP90 chaperone/DNA topoisomerase II/histidine kinase"/>
    <property type="match status" value="1"/>
</dbReference>
<dbReference type="CDD" id="cd17546">
    <property type="entry name" value="REC_hyHK_CKI1_RcsC-like"/>
    <property type="match status" value="1"/>
</dbReference>
<dbReference type="InterPro" id="IPR004358">
    <property type="entry name" value="Sig_transdc_His_kin-like_C"/>
</dbReference>
<comment type="subcellular location">
    <subcellularLocation>
        <location evidence="2">Membrane</location>
    </subcellularLocation>
</comment>
<dbReference type="InterPro" id="IPR003018">
    <property type="entry name" value="GAF"/>
</dbReference>
<dbReference type="InterPro" id="IPR011006">
    <property type="entry name" value="CheY-like_superfamily"/>
</dbReference>
<comment type="catalytic activity">
    <reaction evidence="1">
        <text>ATP + protein L-histidine = ADP + protein N-phospho-L-histidine.</text>
        <dbReference type="EC" id="2.7.13.3"/>
    </reaction>
</comment>
<feature type="domain" description="Histidine kinase" evidence="11">
    <location>
        <begin position="589"/>
        <end position="809"/>
    </location>
</feature>
<keyword evidence="6 14" id="KW-0418">Kinase</keyword>
<keyword evidence="10" id="KW-0812">Transmembrane</keyword>
<evidence type="ECO:0000256" key="1">
    <source>
        <dbReference type="ARBA" id="ARBA00000085"/>
    </source>
</evidence>
<evidence type="ECO:0000256" key="5">
    <source>
        <dbReference type="ARBA" id="ARBA00022679"/>
    </source>
</evidence>
<feature type="compositionally biased region" description="Low complexity" evidence="9">
    <location>
        <begin position="509"/>
        <end position="557"/>
    </location>
</feature>
<dbReference type="RefSeq" id="WP_184296240.1">
    <property type="nucleotide sequence ID" value="NZ_JACHLP010000001.1"/>
</dbReference>
<dbReference type="GO" id="GO:0016020">
    <property type="term" value="C:membrane"/>
    <property type="evidence" value="ECO:0007669"/>
    <property type="project" value="UniProtKB-SubCell"/>
</dbReference>
<dbReference type="SMART" id="SM00448">
    <property type="entry name" value="REC"/>
    <property type="match status" value="2"/>
</dbReference>
<keyword evidence="10" id="KW-1133">Transmembrane helix</keyword>
<dbReference type="EMBL" id="JACHLP010000001">
    <property type="protein sequence ID" value="MBB4842225.1"/>
    <property type="molecule type" value="Genomic_DNA"/>
</dbReference>
<dbReference type="InterPro" id="IPR005467">
    <property type="entry name" value="His_kinase_dom"/>
</dbReference>
<evidence type="ECO:0000313" key="15">
    <source>
        <dbReference type="Proteomes" id="UP000562027"/>
    </source>
</evidence>
<dbReference type="InterPro" id="IPR036890">
    <property type="entry name" value="HATPase_C_sf"/>
</dbReference>
<evidence type="ECO:0000256" key="10">
    <source>
        <dbReference type="SAM" id="Phobius"/>
    </source>
</evidence>
<dbReference type="CDD" id="cd00082">
    <property type="entry name" value="HisKA"/>
    <property type="match status" value="1"/>
</dbReference>
<evidence type="ECO:0000256" key="9">
    <source>
        <dbReference type="SAM" id="MobiDB-lite"/>
    </source>
</evidence>
<dbReference type="Pfam" id="PF13185">
    <property type="entry name" value="GAF_2"/>
    <property type="match status" value="1"/>
</dbReference>
<dbReference type="PROSITE" id="PS50110">
    <property type="entry name" value="RESPONSE_REGULATORY"/>
    <property type="match status" value="2"/>
</dbReference>
<dbReference type="Proteomes" id="UP000562027">
    <property type="component" value="Unassembled WGS sequence"/>
</dbReference>
<dbReference type="SMART" id="SM00387">
    <property type="entry name" value="HATPase_c"/>
    <property type="match status" value="1"/>
</dbReference>
<name>A0A840L6H7_9BURK</name>
<dbReference type="PANTHER" id="PTHR45339">
    <property type="entry name" value="HYBRID SIGNAL TRANSDUCTION HISTIDINE KINASE J"/>
    <property type="match status" value="1"/>
</dbReference>
<dbReference type="GO" id="GO:0003677">
    <property type="term" value="F:DNA binding"/>
    <property type="evidence" value="ECO:0007669"/>
    <property type="project" value="UniProtKB-KW"/>
</dbReference>
<feature type="domain" description="Response regulatory" evidence="12">
    <location>
        <begin position="849"/>
        <end position="962"/>
    </location>
</feature>
<dbReference type="PROSITE" id="PS50109">
    <property type="entry name" value="HIS_KIN"/>
    <property type="match status" value="1"/>
</dbReference>
<dbReference type="PANTHER" id="PTHR45339:SF1">
    <property type="entry name" value="HYBRID SIGNAL TRANSDUCTION HISTIDINE KINASE J"/>
    <property type="match status" value="1"/>
</dbReference>
<dbReference type="SUPFAM" id="SSF47384">
    <property type="entry name" value="Homodimeric domain of signal transducing histidine kinase"/>
    <property type="match status" value="1"/>
</dbReference>
<protein>
    <recommendedName>
        <fullName evidence="3">histidine kinase</fullName>
        <ecNumber evidence="3">2.7.13.3</ecNumber>
    </recommendedName>
</protein>
<feature type="modified residue" description="4-aspartylphosphate" evidence="8">
    <location>
        <position position="898"/>
    </location>
</feature>
<feature type="region of interest" description="Disordered" evidence="9">
    <location>
        <begin position="500"/>
        <end position="573"/>
    </location>
</feature>
<evidence type="ECO:0000259" key="11">
    <source>
        <dbReference type="PROSITE" id="PS50109"/>
    </source>
</evidence>
<feature type="domain" description="Response regulatory" evidence="12">
    <location>
        <begin position="1127"/>
        <end position="1243"/>
    </location>
</feature>
<dbReference type="Pfam" id="PF12729">
    <property type="entry name" value="4HB_MCP_1"/>
    <property type="match status" value="1"/>
</dbReference>
<dbReference type="InterPro" id="IPR024478">
    <property type="entry name" value="HlyB_4HB_MCP"/>
</dbReference>
<keyword evidence="5" id="KW-0808">Transferase</keyword>
<dbReference type="InterPro" id="IPR036097">
    <property type="entry name" value="HisK_dim/P_sf"/>
</dbReference>
<keyword evidence="15" id="KW-1185">Reference proteome</keyword>
<sequence>MTLSVSRKLLLATLSALLAVLLLVAVGQQQIGKVFDGANAANINAVPSIILLDEMRRDFLLLRHAVARHVLVVEADKKQAIEAEIGGLLQQVRRALRRYGQDACQGQSCVASPQDGDLIANEQDLLARYESTLEPMLAASRKGAQGFAEARDMLFGNNLVSRELAEVIDKHMVLNAKIAGEAAQEAERLKERASLIQLSLGAAVLLLIAGINLYTLRGLLRQLGGEPAEAAQVAERLSQGDLAVEFSPRPGAEDSVLARLQMMVLSLRRLADRADAIGQGDLDQEVPLASERDRLGLAVKQMVSQLKAGRALGQRRMWLKDGYAQLAEALPREIDVQAVAEQGLSLVARYLHAGRGVLYTPAAAAGQLELLASFMYSERPRVGAQCALGEGAIGQVARERKPIILHQPQEELAPILSGTQSTAPAHTYTYPLLYESELIGVLELATLARLGETENEYLGNACATLASALYLAQQRHRVQQMLQDSEAAGRLLREQSDSLREANQRMEEQQQQLQQQTEELQQSNAQMEEQQQQLQQQTEELQQSNSQLEASQAQLEQQNRDLESARGALDERARELDQASRYKSEFLANMSHELRTPLNSIILLSKMASSEEDAPDSAELREWSAVIHRSGQELLRLINDVLDLSKVEAGRLELQPGLIASQDLCEELRALFEPVGADKGLGFVIEDQLRASFCSDPHLLGQVLRNLLSNAFKFCKQGQVTLRLQRQPGSDKPLRLTVQDTGIGIAKDKQALVFEAFAQADGSTSREYGGTGLGLTISQRLVQLLGGCIELHSELGQGSSFTLCLPDLALPPGQAAATPAPAAVLPAALPKPALPPQDDRQGLKPGEAVILLIDDDPVLGRALLTLNRGRGYKTLVAASGREGLALARQHLPRGILLDLGLPDMDGSQLLHQLKTDAALASTPVYIISGRDRDEALLREGALGYLQKPVSDEGLLRAEACLLEQVLPGQVGEQALLLVESGSLREAELRELLQGRAAQLQSLRWTQGMDVPALLAGQRFAAAVLDLAGISLDEALALCASLRAAQPQLALVFYTDSGLDSESEARLRRYSDSVIMKSAQAHRRLLGKIERFLSEAVAVPAAPAPALPAAQAPREAAGPASTELSGKRILVADDDPRNLFAIVAVLERQGARISTATNGRKALDHLATHEVDLLLLDIMMPEMDGYQTLSALRADARLAGLPVIVLTAKALPADREKILASGADDFIAKPVNYEQLIATLRRWSKGRSA</sequence>
<dbReference type="SMART" id="SM00388">
    <property type="entry name" value="HisKA"/>
    <property type="match status" value="1"/>
</dbReference>
<feature type="domain" description="HAMP" evidence="13">
    <location>
        <begin position="261"/>
        <end position="311"/>
    </location>
</feature>
<reference evidence="14 15" key="1">
    <citation type="submission" date="2020-08" db="EMBL/GenBank/DDBJ databases">
        <title>Functional genomics of gut bacteria from endangered species of beetles.</title>
        <authorList>
            <person name="Carlos-Shanley C."/>
        </authorList>
    </citation>
    <scope>NUCLEOTIDE SEQUENCE [LARGE SCALE GENOMIC DNA]</scope>
    <source>
        <strain evidence="14 15">S00239</strain>
    </source>
</reference>
<dbReference type="InterPro" id="IPR029016">
    <property type="entry name" value="GAF-like_dom_sf"/>
</dbReference>
<evidence type="ECO:0000256" key="4">
    <source>
        <dbReference type="ARBA" id="ARBA00022553"/>
    </source>
</evidence>
<dbReference type="GO" id="GO:0000155">
    <property type="term" value="F:phosphorelay sensor kinase activity"/>
    <property type="evidence" value="ECO:0007669"/>
    <property type="project" value="InterPro"/>
</dbReference>
<evidence type="ECO:0000256" key="8">
    <source>
        <dbReference type="PROSITE-ProRule" id="PRU00169"/>
    </source>
</evidence>
<accession>A0A840L6H7</accession>
<feature type="modified residue" description="4-aspartylphosphate" evidence="8">
    <location>
        <position position="1176"/>
    </location>
</feature>
<dbReference type="CDD" id="cd16922">
    <property type="entry name" value="HATPase_EvgS-ArcB-TorS-like"/>
    <property type="match status" value="1"/>
</dbReference>
<proteinExistence type="predicted"/>
<dbReference type="Pfam" id="PF02518">
    <property type="entry name" value="HATPase_c"/>
    <property type="match status" value="1"/>
</dbReference>
<evidence type="ECO:0000256" key="3">
    <source>
        <dbReference type="ARBA" id="ARBA00012438"/>
    </source>
</evidence>
<dbReference type="Gene3D" id="3.30.565.10">
    <property type="entry name" value="Histidine kinase-like ATPase, C-terminal domain"/>
    <property type="match status" value="1"/>
</dbReference>
<keyword evidence="7" id="KW-0902">Two-component regulatory system</keyword>
<dbReference type="Gene3D" id="3.40.50.2300">
    <property type="match status" value="2"/>
</dbReference>
<dbReference type="InterPro" id="IPR003594">
    <property type="entry name" value="HATPase_dom"/>
</dbReference>
<dbReference type="InterPro" id="IPR001789">
    <property type="entry name" value="Sig_transdc_resp-reg_receiver"/>
</dbReference>
<evidence type="ECO:0000259" key="13">
    <source>
        <dbReference type="PROSITE" id="PS50885"/>
    </source>
</evidence>
<dbReference type="AlphaFoldDB" id="A0A840L6H7"/>
<evidence type="ECO:0000256" key="2">
    <source>
        <dbReference type="ARBA" id="ARBA00004370"/>
    </source>
</evidence>
<dbReference type="CDD" id="cd06225">
    <property type="entry name" value="HAMP"/>
    <property type="match status" value="1"/>
</dbReference>
<evidence type="ECO:0000259" key="12">
    <source>
        <dbReference type="PROSITE" id="PS50110"/>
    </source>
</evidence>
<organism evidence="14 15">
    <name type="scientific">Roseateles oligotrophus</name>
    <dbReference type="NCBI Taxonomy" id="1769250"/>
    <lineage>
        <taxon>Bacteria</taxon>
        <taxon>Pseudomonadati</taxon>
        <taxon>Pseudomonadota</taxon>
        <taxon>Betaproteobacteria</taxon>
        <taxon>Burkholderiales</taxon>
        <taxon>Sphaerotilaceae</taxon>
        <taxon>Roseateles</taxon>
    </lineage>
</organism>
<dbReference type="SUPFAM" id="SSF55781">
    <property type="entry name" value="GAF domain-like"/>
    <property type="match status" value="1"/>
</dbReference>
<dbReference type="InterPro" id="IPR003661">
    <property type="entry name" value="HisK_dim/P_dom"/>
</dbReference>
<evidence type="ECO:0000313" key="14">
    <source>
        <dbReference type="EMBL" id="MBB4842225.1"/>
    </source>
</evidence>
<feature type="transmembrane region" description="Helical" evidence="10">
    <location>
        <begin position="195"/>
        <end position="214"/>
    </location>
</feature>
<dbReference type="Gene3D" id="3.30.450.40">
    <property type="match status" value="1"/>
</dbReference>
<evidence type="ECO:0000256" key="6">
    <source>
        <dbReference type="ARBA" id="ARBA00022777"/>
    </source>
</evidence>
<dbReference type="PROSITE" id="PS50885">
    <property type="entry name" value="HAMP"/>
    <property type="match status" value="1"/>
</dbReference>
<keyword evidence="14" id="KW-0238">DNA-binding</keyword>
<dbReference type="PRINTS" id="PR00344">
    <property type="entry name" value="BCTRLSENSOR"/>
</dbReference>
<gene>
    <name evidence="14" type="ORF">HNP55_000720</name>
</gene>
<keyword evidence="4 8" id="KW-0597">Phosphoprotein</keyword>
<keyword evidence="10" id="KW-0472">Membrane</keyword>
<dbReference type="EC" id="2.7.13.3" evidence="3"/>
<comment type="caution">
    <text evidence="14">The sequence shown here is derived from an EMBL/GenBank/DDBJ whole genome shotgun (WGS) entry which is preliminary data.</text>
</comment>
<feature type="compositionally biased region" description="Basic and acidic residues" evidence="9">
    <location>
        <begin position="558"/>
        <end position="573"/>
    </location>
</feature>
<dbReference type="InterPro" id="IPR003660">
    <property type="entry name" value="HAMP_dom"/>
</dbReference>
<dbReference type="Pfam" id="PF00072">
    <property type="entry name" value="Response_reg"/>
    <property type="match status" value="2"/>
</dbReference>
<dbReference type="SUPFAM" id="SSF52172">
    <property type="entry name" value="CheY-like"/>
    <property type="match status" value="2"/>
</dbReference>